<dbReference type="Gene3D" id="3.40.50.1000">
    <property type="entry name" value="HAD superfamily/HAD-like"/>
    <property type="match status" value="1"/>
</dbReference>
<gene>
    <name evidence="9" type="ORF">SAMN04488567_3632</name>
</gene>
<dbReference type="InterPro" id="IPR001296">
    <property type="entry name" value="Glyco_trans_1"/>
</dbReference>
<dbReference type="NCBIfam" id="TIGR01484">
    <property type="entry name" value="HAD-SF-IIB"/>
    <property type="match status" value="1"/>
</dbReference>
<dbReference type="SUPFAM" id="SSF53756">
    <property type="entry name" value="UDP-Glycosyltransferase/glycogen phosphorylase"/>
    <property type="match status" value="1"/>
</dbReference>
<dbReference type="InterPro" id="IPR036412">
    <property type="entry name" value="HAD-like_sf"/>
</dbReference>
<comment type="catalytic activity">
    <reaction evidence="5">
        <text>beta-D-fructose 6-phosphate + UDP-alpha-D-glucose = sucrose 6(F)-phosphate + UDP + H(+)</text>
        <dbReference type="Rhea" id="RHEA:22172"/>
        <dbReference type="ChEBI" id="CHEBI:15378"/>
        <dbReference type="ChEBI" id="CHEBI:57634"/>
        <dbReference type="ChEBI" id="CHEBI:57723"/>
        <dbReference type="ChEBI" id="CHEBI:58223"/>
        <dbReference type="ChEBI" id="CHEBI:58885"/>
        <dbReference type="EC" id="2.4.1.14"/>
    </reaction>
</comment>
<dbReference type="Pfam" id="PF05116">
    <property type="entry name" value="S6PP"/>
    <property type="match status" value="1"/>
</dbReference>
<dbReference type="InterPro" id="IPR023214">
    <property type="entry name" value="HAD_sf"/>
</dbReference>
<keyword evidence="10" id="KW-1185">Reference proteome</keyword>
<dbReference type="GO" id="GO:0016791">
    <property type="term" value="F:phosphatase activity"/>
    <property type="evidence" value="ECO:0007669"/>
    <property type="project" value="UniProtKB-ARBA"/>
</dbReference>
<evidence type="ECO:0000256" key="4">
    <source>
        <dbReference type="ARBA" id="ARBA00022679"/>
    </source>
</evidence>
<dbReference type="PANTHER" id="PTHR46039">
    <property type="entry name" value="SUCROSE-PHOSPHATE SYNTHASE 3-RELATED"/>
    <property type="match status" value="1"/>
</dbReference>
<dbReference type="EC" id="2.4.1.14" evidence="2"/>
<dbReference type="InterPro" id="IPR006379">
    <property type="entry name" value="HAD-SF_hydro_IIB"/>
</dbReference>
<accession>A0A1G7J4V7</accession>
<proteinExistence type="inferred from homology"/>
<dbReference type="Gene3D" id="3.40.50.2000">
    <property type="entry name" value="Glycogen Phosphorylase B"/>
    <property type="match status" value="2"/>
</dbReference>
<evidence type="ECO:0000259" key="8">
    <source>
        <dbReference type="Pfam" id="PF13579"/>
    </source>
</evidence>
<dbReference type="SFLD" id="SFLDS00003">
    <property type="entry name" value="Haloacid_Dehalogenase"/>
    <property type="match status" value="1"/>
</dbReference>
<dbReference type="AlphaFoldDB" id="A0A1G7J4V7"/>
<dbReference type="OrthoDB" id="7847955at2"/>
<dbReference type="InterPro" id="IPR044161">
    <property type="entry name" value="SPS"/>
</dbReference>
<dbReference type="Proteomes" id="UP000198922">
    <property type="component" value="Unassembled WGS sequence"/>
</dbReference>
<evidence type="ECO:0000259" key="7">
    <source>
        <dbReference type="Pfam" id="PF05116"/>
    </source>
</evidence>
<evidence type="ECO:0000259" key="6">
    <source>
        <dbReference type="Pfam" id="PF00534"/>
    </source>
</evidence>
<dbReference type="Pfam" id="PF00534">
    <property type="entry name" value="Glycos_transf_1"/>
    <property type="match status" value="1"/>
</dbReference>
<keyword evidence="3" id="KW-0328">Glycosyltransferase</keyword>
<evidence type="ECO:0000313" key="10">
    <source>
        <dbReference type="Proteomes" id="UP000198922"/>
    </source>
</evidence>
<dbReference type="Gene3D" id="3.90.1070.10">
    <property type="match status" value="1"/>
</dbReference>
<keyword evidence="4" id="KW-0808">Transferase</keyword>
<dbReference type="InterPro" id="IPR006380">
    <property type="entry name" value="SPP-like_dom"/>
</dbReference>
<dbReference type="SFLD" id="SFLDG01141">
    <property type="entry name" value="C2.B.1:_Sucrose_Phosphatase_Li"/>
    <property type="match status" value="1"/>
</dbReference>
<dbReference type="SUPFAM" id="SSF56784">
    <property type="entry name" value="HAD-like"/>
    <property type="match status" value="1"/>
</dbReference>
<dbReference type="InterPro" id="IPR028098">
    <property type="entry name" value="Glyco_trans_4-like_N"/>
</dbReference>
<dbReference type="PANTHER" id="PTHR46039:SF5">
    <property type="entry name" value="SUCROSE-PHOSPHATE SYNTHASE 3-RELATED"/>
    <property type="match status" value="1"/>
</dbReference>
<reference evidence="10" key="1">
    <citation type="submission" date="2016-10" db="EMBL/GenBank/DDBJ databases">
        <authorList>
            <person name="Varghese N."/>
            <person name="Submissions S."/>
        </authorList>
    </citation>
    <scope>NUCLEOTIDE SEQUENCE [LARGE SCALE GENOMIC DNA]</scope>
    <source>
        <strain evidence="10">DSM 21424</strain>
    </source>
</reference>
<dbReference type="SFLD" id="SFLDG01140">
    <property type="entry name" value="C2.B:_Phosphomannomutase_and_P"/>
    <property type="match status" value="1"/>
</dbReference>
<dbReference type="EMBL" id="FNAT01000008">
    <property type="protein sequence ID" value="SDF19559.1"/>
    <property type="molecule type" value="Genomic_DNA"/>
</dbReference>
<organism evidence="9 10">
    <name type="scientific">Limimaricola pyoseonensis</name>
    <dbReference type="NCBI Taxonomy" id="521013"/>
    <lineage>
        <taxon>Bacteria</taxon>
        <taxon>Pseudomonadati</taxon>
        <taxon>Pseudomonadota</taxon>
        <taxon>Alphaproteobacteria</taxon>
        <taxon>Rhodobacterales</taxon>
        <taxon>Paracoccaceae</taxon>
        <taxon>Limimaricola</taxon>
    </lineage>
</organism>
<dbReference type="Pfam" id="PF13579">
    <property type="entry name" value="Glyco_trans_4_4"/>
    <property type="match status" value="1"/>
</dbReference>
<name>A0A1G7J4V7_9RHOB</name>
<comment type="similarity">
    <text evidence="1">Belongs to the glycosyltransferase 1 family.</text>
</comment>
<sequence length="686" mass="72740">MFVMHIALGGCLKAPPIRYGLTDDTGGHIAYILAAARAQAARHDIDRVEIVTRRFDAPGLDAAHARAEEPLGPKSRLLRIDDGCADYLSKEALEAQVPAFTAAFLDHLAALPRKPDAIHAHFADAAAVALAARDRFGIPVLYTPHSLALDKARAMRRPDDGMRRRIEAETRAIAEADAIVVSSRDEAERQVCAYAGADPARIHCIAPGPTLPEGAGPEAARALIAPELTAPEKPFILAVARPVEKKNLAGLVEIFATTPGLREHANLVILAGLRGPERLGSAEGRRVIAAIEAMVHEHGLEGRVALPPEHDAGRLGALYRLAAAQGGVFANPALTEPFGLTILEAAEAGLPVVATCHGGPSDIVARIGHGLTADPRDTAGFGAALSRLLGDSELWARCAEAAATGGSAYDWDAWARRVSGLLAEVAAPRPVPAPARILASDIDNTLTGDRAAIADFAAWRAQGHAMFAVATGRTLSEARRILSEWEVPEPDAFITSCGTEIYIRDETGRLRFDASFAREIGADWRHDEIARLLDNPSIRPQPALEQRRWKLGYLGCARQAQRIRNRLDMAGLAARVVASHGNLIDVMPVRAGKGAAVAHLARHYGLTLEHCVTAGDSGNDDCMLRAAGHAIVVGNADGDLALLPRRPGLHRSRGHHAAGLMEGLARAGLCPPVADNIDAPIAMAAE</sequence>
<evidence type="ECO:0000256" key="3">
    <source>
        <dbReference type="ARBA" id="ARBA00022676"/>
    </source>
</evidence>
<feature type="domain" description="Glycosyl transferase family 1" evidence="6">
    <location>
        <begin position="228"/>
        <end position="402"/>
    </location>
</feature>
<evidence type="ECO:0000256" key="2">
    <source>
        <dbReference type="ARBA" id="ARBA00012536"/>
    </source>
</evidence>
<feature type="domain" description="Glycosyltransferase subfamily 4-like N-terminal" evidence="8">
    <location>
        <begin position="26"/>
        <end position="208"/>
    </location>
</feature>
<dbReference type="GO" id="GO:0046524">
    <property type="term" value="F:sucrose-phosphate synthase activity"/>
    <property type="evidence" value="ECO:0007669"/>
    <property type="project" value="UniProtKB-EC"/>
</dbReference>
<evidence type="ECO:0000256" key="5">
    <source>
        <dbReference type="ARBA" id="ARBA00047471"/>
    </source>
</evidence>
<dbReference type="STRING" id="521013.SAMN04488567_3632"/>
<feature type="domain" description="Sucrose phosphatase-like" evidence="7">
    <location>
        <begin position="435"/>
        <end position="665"/>
    </location>
</feature>
<evidence type="ECO:0000313" key="9">
    <source>
        <dbReference type="EMBL" id="SDF19559.1"/>
    </source>
</evidence>
<evidence type="ECO:0000256" key="1">
    <source>
        <dbReference type="ARBA" id="ARBA00006530"/>
    </source>
</evidence>
<protein>
    <recommendedName>
        <fullName evidence="2">sucrose-phosphate synthase</fullName>
        <ecNumber evidence="2">2.4.1.14</ecNumber>
    </recommendedName>
</protein>